<protein>
    <recommendedName>
        <fullName evidence="3">PH domain-containing protein</fullName>
    </recommendedName>
</protein>
<gene>
    <name evidence="1" type="ORF">SAMN05216228_10787</name>
</gene>
<accession>A0ABY1AYA1</accession>
<dbReference type="EMBL" id="FOCV01000078">
    <property type="protein sequence ID" value="SEP31009.1"/>
    <property type="molecule type" value="Genomic_DNA"/>
</dbReference>
<organism evidence="1 2">
    <name type="scientific">Rhizobium tibeticum</name>
    <dbReference type="NCBI Taxonomy" id="501024"/>
    <lineage>
        <taxon>Bacteria</taxon>
        <taxon>Pseudomonadati</taxon>
        <taxon>Pseudomonadota</taxon>
        <taxon>Alphaproteobacteria</taxon>
        <taxon>Hyphomicrobiales</taxon>
        <taxon>Rhizobiaceae</taxon>
        <taxon>Rhizobium/Agrobacterium group</taxon>
        <taxon>Rhizobium</taxon>
    </lineage>
</organism>
<evidence type="ECO:0008006" key="3">
    <source>
        <dbReference type="Google" id="ProtNLM"/>
    </source>
</evidence>
<reference evidence="1 2" key="1">
    <citation type="submission" date="2016-10" db="EMBL/GenBank/DDBJ databases">
        <authorList>
            <person name="Varghese N."/>
            <person name="Submissions S."/>
        </authorList>
    </citation>
    <scope>NUCLEOTIDE SEQUENCE [LARGE SCALE GENOMIC DNA]</scope>
    <source>
        <strain evidence="1 2">CGMCC 1.7071</strain>
    </source>
</reference>
<evidence type="ECO:0000313" key="2">
    <source>
        <dbReference type="Proteomes" id="UP000198939"/>
    </source>
</evidence>
<sequence length="84" mass="9159">MRDCFCLEFQLDAAAAAKAKWRAALRSCFVGIREAVPPIPEMIQSSYFETSCYADINDACEAGPIQGMRVPPHPAPAEHSFLAA</sequence>
<comment type="caution">
    <text evidence="1">The sequence shown here is derived from an EMBL/GenBank/DDBJ whole genome shotgun (WGS) entry which is preliminary data.</text>
</comment>
<name>A0ABY1AYA1_9HYPH</name>
<evidence type="ECO:0000313" key="1">
    <source>
        <dbReference type="EMBL" id="SEP31009.1"/>
    </source>
</evidence>
<proteinExistence type="predicted"/>
<keyword evidence="2" id="KW-1185">Reference proteome</keyword>
<dbReference type="Proteomes" id="UP000198939">
    <property type="component" value="Unassembled WGS sequence"/>
</dbReference>